<dbReference type="Pfam" id="PF06588">
    <property type="entry name" value="Muskelin_N"/>
    <property type="match status" value="1"/>
</dbReference>
<keyword evidence="3" id="KW-1185">Reference proteome</keyword>
<reference evidence="2" key="1">
    <citation type="submission" date="2020-11" db="EMBL/GenBank/DDBJ databases">
        <authorList>
            <consortium name="DOE Joint Genome Institute"/>
            <person name="Ahrendt S."/>
            <person name="Riley R."/>
            <person name="Andreopoulos W."/>
            <person name="Labutti K."/>
            <person name="Pangilinan J."/>
            <person name="Ruiz-Duenas F.J."/>
            <person name="Barrasa J.M."/>
            <person name="Sanchez-Garcia M."/>
            <person name="Camarero S."/>
            <person name="Miyauchi S."/>
            <person name="Serrano A."/>
            <person name="Linde D."/>
            <person name="Babiker R."/>
            <person name="Drula E."/>
            <person name="Ayuso-Fernandez I."/>
            <person name="Pacheco R."/>
            <person name="Padilla G."/>
            <person name="Ferreira P."/>
            <person name="Barriuso J."/>
            <person name="Kellner H."/>
            <person name="Castanera R."/>
            <person name="Alfaro M."/>
            <person name="Ramirez L."/>
            <person name="Pisabarro A.G."/>
            <person name="Kuo A."/>
            <person name="Tritt A."/>
            <person name="Lipzen A."/>
            <person name="He G."/>
            <person name="Yan M."/>
            <person name="Ng V."/>
            <person name="Cullen D."/>
            <person name="Martin F."/>
            <person name="Rosso M.-N."/>
            <person name="Henrissat B."/>
            <person name="Hibbett D."/>
            <person name="Martinez A.T."/>
            <person name="Grigoriev I.V."/>
        </authorList>
    </citation>
    <scope>NUCLEOTIDE SEQUENCE</scope>
    <source>
        <strain evidence="2">ATCC 90797</strain>
    </source>
</reference>
<gene>
    <name evidence="2" type="ORF">BDN71DRAFT_1442817</name>
</gene>
<evidence type="ECO:0000313" key="3">
    <source>
        <dbReference type="Proteomes" id="UP000807025"/>
    </source>
</evidence>
<sequence length="97" mass="11084">MKEFQLYVGMTEDHLTKVLEGSLKNDTLPETFPIEHANTDGVCFPVRFVKIVPLSCVTLTSITILANARETLQGTWPKFPHVYLVCVLERDFDRSDR</sequence>
<evidence type="ECO:0000259" key="1">
    <source>
        <dbReference type="Pfam" id="PF06588"/>
    </source>
</evidence>
<dbReference type="InterPro" id="IPR010565">
    <property type="entry name" value="Muskelin_N"/>
</dbReference>
<evidence type="ECO:0000313" key="2">
    <source>
        <dbReference type="EMBL" id="KAF9498855.1"/>
    </source>
</evidence>
<dbReference type="EMBL" id="MU154535">
    <property type="protein sequence ID" value="KAF9498855.1"/>
    <property type="molecule type" value="Genomic_DNA"/>
</dbReference>
<accession>A0A9P6A601</accession>
<dbReference type="OrthoDB" id="10052615at2759"/>
<dbReference type="Proteomes" id="UP000807025">
    <property type="component" value="Unassembled WGS sequence"/>
</dbReference>
<dbReference type="AlphaFoldDB" id="A0A9P6A601"/>
<comment type="caution">
    <text evidence="2">The sequence shown here is derived from an EMBL/GenBank/DDBJ whole genome shotgun (WGS) entry which is preliminary data.</text>
</comment>
<proteinExistence type="predicted"/>
<organism evidence="2 3">
    <name type="scientific">Pleurotus eryngii</name>
    <name type="common">Boletus of the steppes</name>
    <dbReference type="NCBI Taxonomy" id="5323"/>
    <lineage>
        <taxon>Eukaryota</taxon>
        <taxon>Fungi</taxon>
        <taxon>Dikarya</taxon>
        <taxon>Basidiomycota</taxon>
        <taxon>Agaricomycotina</taxon>
        <taxon>Agaricomycetes</taxon>
        <taxon>Agaricomycetidae</taxon>
        <taxon>Agaricales</taxon>
        <taxon>Pleurotineae</taxon>
        <taxon>Pleurotaceae</taxon>
        <taxon>Pleurotus</taxon>
    </lineage>
</organism>
<dbReference type="Gene3D" id="2.60.120.260">
    <property type="entry name" value="Galactose-binding domain-like"/>
    <property type="match status" value="1"/>
</dbReference>
<feature type="domain" description="Muskelin N-terminal" evidence="1">
    <location>
        <begin position="1"/>
        <end position="56"/>
    </location>
</feature>
<name>A0A9P6A601_PLEER</name>
<protein>
    <recommendedName>
        <fullName evidence="1">Muskelin N-terminal domain-containing protein</fullName>
    </recommendedName>
</protein>